<evidence type="ECO:0000313" key="2">
    <source>
        <dbReference type="EMBL" id="TWT29161.1"/>
    </source>
</evidence>
<accession>A0A5C5URR5</accession>
<name>A0A5C5URR5_9PLAN</name>
<evidence type="ECO:0000313" key="3">
    <source>
        <dbReference type="Proteomes" id="UP000317243"/>
    </source>
</evidence>
<keyword evidence="1" id="KW-0472">Membrane</keyword>
<feature type="transmembrane region" description="Helical" evidence="1">
    <location>
        <begin position="22"/>
        <end position="44"/>
    </location>
</feature>
<evidence type="ECO:0000256" key="1">
    <source>
        <dbReference type="SAM" id="Phobius"/>
    </source>
</evidence>
<dbReference type="AlphaFoldDB" id="A0A5C5URR5"/>
<proteinExistence type="predicted"/>
<keyword evidence="1" id="KW-1133">Transmembrane helix</keyword>
<gene>
    <name evidence="2" type="ORF">KOR42_55550</name>
</gene>
<keyword evidence="1" id="KW-0812">Transmembrane</keyword>
<reference evidence="2 3" key="1">
    <citation type="submission" date="2019-02" db="EMBL/GenBank/DDBJ databases">
        <title>Deep-cultivation of Planctomycetes and their phenomic and genomic characterization uncovers novel biology.</title>
        <authorList>
            <person name="Wiegand S."/>
            <person name="Jogler M."/>
            <person name="Boedeker C."/>
            <person name="Pinto D."/>
            <person name="Vollmers J."/>
            <person name="Rivas-Marin E."/>
            <person name="Kohn T."/>
            <person name="Peeters S.H."/>
            <person name="Heuer A."/>
            <person name="Rast P."/>
            <person name="Oberbeckmann S."/>
            <person name="Bunk B."/>
            <person name="Jeske O."/>
            <person name="Meyerdierks A."/>
            <person name="Storesund J.E."/>
            <person name="Kallscheuer N."/>
            <person name="Luecker S."/>
            <person name="Lage O.M."/>
            <person name="Pohl T."/>
            <person name="Merkel B.J."/>
            <person name="Hornburger P."/>
            <person name="Mueller R.-W."/>
            <person name="Bruemmer F."/>
            <person name="Labrenz M."/>
            <person name="Spormann A.M."/>
            <person name="Op Den Camp H."/>
            <person name="Overmann J."/>
            <person name="Amann R."/>
            <person name="Jetten M.S.M."/>
            <person name="Mascher T."/>
            <person name="Medema M.H."/>
            <person name="Devos D.P."/>
            <person name="Kaster A.-K."/>
            <person name="Ovreas L."/>
            <person name="Rohde M."/>
            <person name="Galperin M.Y."/>
            <person name="Jogler C."/>
        </authorList>
    </citation>
    <scope>NUCLEOTIDE SEQUENCE [LARGE SCALE GENOMIC DNA]</scope>
    <source>
        <strain evidence="2 3">KOR42</strain>
    </source>
</reference>
<sequence>MVLLFFDLKNRLFSAGIHEGPIYPYVLKCVLSFIAVAIVGFLISEYETGRSELKQD</sequence>
<organism evidence="2 3">
    <name type="scientific">Thalassoglobus neptunius</name>
    <dbReference type="NCBI Taxonomy" id="1938619"/>
    <lineage>
        <taxon>Bacteria</taxon>
        <taxon>Pseudomonadati</taxon>
        <taxon>Planctomycetota</taxon>
        <taxon>Planctomycetia</taxon>
        <taxon>Planctomycetales</taxon>
        <taxon>Planctomycetaceae</taxon>
        <taxon>Thalassoglobus</taxon>
    </lineage>
</organism>
<protein>
    <submittedName>
        <fullName evidence="2">Uncharacterized protein</fullName>
    </submittedName>
</protein>
<dbReference type="Proteomes" id="UP000317243">
    <property type="component" value="Unassembled WGS sequence"/>
</dbReference>
<dbReference type="EMBL" id="SIHI01000135">
    <property type="protein sequence ID" value="TWT29161.1"/>
    <property type="molecule type" value="Genomic_DNA"/>
</dbReference>
<keyword evidence="3" id="KW-1185">Reference proteome</keyword>
<comment type="caution">
    <text evidence="2">The sequence shown here is derived from an EMBL/GenBank/DDBJ whole genome shotgun (WGS) entry which is preliminary data.</text>
</comment>